<feature type="chain" id="PRO_5014782945" description="PEP-CTERM protein-sorting domain-containing protein" evidence="1">
    <location>
        <begin position="17"/>
        <end position="178"/>
    </location>
</feature>
<reference evidence="2 3" key="1">
    <citation type="submission" date="2018-01" db="EMBL/GenBank/DDBJ databases">
        <title>Draft genome sequence of Paucibacter aquatile CR182 isolated from freshwater of the Nakdong River.</title>
        <authorList>
            <person name="Choi A."/>
            <person name="Chung E.J."/>
        </authorList>
    </citation>
    <scope>NUCLEOTIDE SEQUENCE [LARGE SCALE GENOMIC DNA]</scope>
    <source>
        <strain evidence="2 3">CR182</strain>
    </source>
</reference>
<evidence type="ECO:0008006" key="4">
    <source>
        <dbReference type="Google" id="ProtNLM"/>
    </source>
</evidence>
<name>A0A2N8L392_9BURK</name>
<keyword evidence="1" id="KW-0732">Signal</keyword>
<comment type="caution">
    <text evidence="2">The sequence shown here is derived from an EMBL/GenBank/DDBJ whole genome shotgun (WGS) entry which is preliminary data.</text>
</comment>
<organism evidence="2 3">
    <name type="scientific">Kinneretia aquatilis</name>
    <dbReference type="NCBI Taxonomy" id="2070761"/>
    <lineage>
        <taxon>Bacteria</taxon>
        <taxon>Pseudomonadati</taxon>
        <taxon>Pseudomonadota</taxon>
        <taxon>Betaproteobacteria</taxon>
        <taxon>Burkholderiales</taxon>
        <taxon>Sphaerotilaceae</taxon>
        <taxon>Roseateles</taxon>
    </lineage>
</organism>
<dbReference type="AlphaFoldDB" id="A0A2N8L392"/>
<evidence type="ECO:0000313" key="3">
    <source>
        <dbReference type="Proteomes" id="UP000235916"/>
    </source>
</evidence>
<protein>
    <recommendedName>
        <fullName evidence="4">PEP-CTERM protein-sorting domain-containing protein</fullName>
    </recommendedName>
</protein>
<dbReference type="Proteomes" id="UP000235916">
    <property type="component" value="Unassembled WGS sequence"/>
</dbReference>
<sequence>MSLATALMGLASQVQAGPVTQLTLGADGAFSNPSVGNKSGQNFANVFSGLLLSADTLVSGNLFTKANMAVDVEEVFLLKLDGNGKADPASRLSFTQTVGRDWSKPGYGAEEWTLAPVSLSAGQWELHVNGYLEGAKHGAAFNGQLKTGSNNVPEPQSLALSLVALAAMAGLSRRRQKA</sequence>
<dbReference type="NCBIfam" id="TIGR02595">
    <property type="entry name" value="PEP_CTERM"/>
    <property type="match status" value="1"/>
</dbReference>
<dbReference type="EMBL" id="POSP01000001">
    <property type="protein sequence ID" value="PND40171.1"/>
    <property type="molecule type" value="Genomic_DNA"/>
</dbReference>
<proteinExistence type="predicted"/>
<evidence type="ECO:0000313" key="2">
    <source>
        <dbReference type="EMBL" id="PND40171.1"/>
    </source>
</evidence>
<gene>
    <name evidence="2" type="ORF">C1O66_01955</name>
</gene>
<accession>A0A2N8L392</accession>
<feature type="signal peptide" evidence="1">
    <location>
        <begin position="1"/>
        <end position="16"/>
    </location>
</feature>
<evidence type="ECO:0000256" key="1">
    <source>
        <dbReference type="SAM" id="SignalP"/>
    </source>
</evidence>
<dbReference type="InterPro" id="IPR013424">
    <property type="entry name" value="Ice-binding_C"/>
</dbReference>
<keyword evidence="3" id="KW-1185">Reference proteome</keyword>